<dbReference type="GO" id="GO:0008776">
    <property type="term" value="F:acetate kinase activity"/>
    <property type="evidence" value="ECO:0007669"/>
    <property type="project" value="UniProtKB-UniRule"/>
</dbReference>
<keyword evidence="2 9" id="KW-0963">Cytoplasm</keyword>
<keyword evidence="5 9" id="KW-0547">Nucleotide-binding</keyword>
<dbReference type="EMBL" id="CP019236">
    <property type="protein sequence ID" value="APW39692.1"/>
    <property type="molecule type" value="Genomic_DNA"/>
</dbReference>
<keyword evidence="12" id="KW-1185">Reference proteome</keyword>
<dbReference type="PANTHER" id="PTHR21060:SF21">
    <property type="entry name" value="ACETATE KINASE"/>
    <property type="match status" value="1"/>
</dbReference>
<comment type="pathway">
    <text evidence="9">Metabolic intermediate biosynthesis; acetyl-CoA biosynthesis; acetyl-CoA from acetate: step 1/2.</text>
</comment>
<feature type="binding site" evidence="9">
    <location>
        <begin position="338"/>
        <end position="342"/>
    </location>
    <ligand>
        <name>ATP</name>
        <dbReference type="ChEBI" id="CHEBI:30616"/>
    </ligand>
</feature>
<keyword evidence="8 9" id="KW-0460">Magnesium</keyword>
<feature type="binding site" evidence="9">
    <location>
        <position position="21"/>
    </location>
    <ligand>
        <name>ATP</name>
        <dbReference type="ChEBI" id="CHEBI:30616"/>
    </ligand>
</feature>
<feature type="binding site" evidence="9">
    <location>
        <position position="14"/>
    </location>
    <ligand>
        <name>Mg(2+)</name>
        <dbReference type="ChEBI" id="CHEBI:18420"/>
    </ligand>
</feature>
<accession>A0A1P8K114</accession>
<feature type="binding site" evidence="9">
    <location>
        <position position="389"/>
    </location>
    <ligand>
        <name>Mg(2+)</name>
        <dbReference type="ChEBI" id="CHEBI:18420"/>
    </ligand>
</feature>
<dbReference type="NCBIfam" id="TIGR00016">
    <property type="entry name" value="ackA"/>
    <property type="match status" value="1"/>
</dbReference>
<feature type="binding site" evidence="9">
    <location>
        <begin position="293"/>
        <end position="295"/>
    </location>
    <ligand>
        <name>ATP</name>
        <dbReference type="ChEBI" id="CHEBI:30616"/>
    </ligand>
</feature>
<dbReference type="GO" id="GO:0006083">
    <property type="term" value="P:acetate metabolic process"/>
    <property type="evidence" value="ECO:0007669"/>
    <property type="project" value="TreeGrafter"/>
</dbReference>
<evidence type="ECO:0000256" key="6">
    <source>
        <dbReference type="ARBA" id="ARBA00022777"/>
    </source>
</evidence>
<keyword evidence="3 9" id="KW-0808">Transferase</keyword>
<dbReference type="GO" id="GO:0000287">
    <property type="term" value="F:magnesium ion binding"/>
    <property type="evidence" value="ECO:0007669"/>
    <property type="project" value="UniProtKB-UniRule"/>
</dbReference>
<dbReference type="Gene3D" id="3.30.420.40">
    <property type="match status" value="2"/>
</dbReference>
<evidence type="ECO:0000256" key="4">
    <source>
        <dbReference type="ARBA" id="ARBA00022723"/>
    </source>
</evidence>
<dbReference type="GO" id="GO:0005524">
    <property type="term" value="F:ATP binding"/>
    <property type="evidence" value="ECO:0007669"/>
    <property type="project" value="UniProtKB-KW"/>
</dbReference>
<feature type="binding site" evidence="9">
    <location>
        <position position="103"/>
    </location>
    <ligand>
        <name>substrate</name>
    </ligand>
</feature>
<dbReference type="Pfam" id="PF00871">
    <property type="entry name" value="Acetate_kinase"/>
    <property type="match status" value="1"/>
</dbReference>
<evidence type="ECO:0000256" key="9">
    <source>
        <dbReference type="HAMAP-Rule" id="MF_00020"/>
    </source>
</evidence>
<keyword evidence="4 9" id="KW-0479">Metal-binding</keyword>
<dbReference type="PIRSF" id="PIRSF000722">
    <property type="entry name" value="Acetate_prop_kin"/>
    <property type="match status" value="1"/>
</dbReference>
<keyword evidence="6 9" id="KW-0418">Kinase</keyword>
<dbReference type="GO" id="GO:0005829">
    <property type="term" value="C:cytosol"/>
    <property type="evidence" value="ECO:0007669"/>
    <property type="project" value="TreeGrafter"/>
</dbReference>
<name>A0A1P8K114_9BURK</name>
<dbReference type="GO" id="GO:0006085">
    <property type="term" value="P:acetyl-CoA biosynthetic process"/>
    <property type="evidence" value="ECO:0007669"/>
    <property type="project" value="UniProtKB-UniRule"/>
</dbReference>
<feature type="active site" description="Proton donor/acceptor" evidence="9">
    <location>
        <position position="160"/>
    </location>
</feature>
<comment type="function">
    <text evidence="9">Catalyzes the formation of acetyl phosphate from acetate and ATP. Can also catalyze the reverse reaction.</text>
</comment>
<comment type="cofactor">
    <cofactor evidence="9">
        <name>Mg(2+)</name>
        <dbReference type="ChEBI" id="CHEBI:18420"/>
    </cofactor>
    <cofactor evidence="9">
        <name>Mn(2+)</name>
        <dbReference type="ChEBI" id="CHEBI:29035"/>
    </cofactor>
    <text evidence="9">Mg(2+). Can also accept Mn(2+).</text>
</comment>
<dbReference type="InterPro" id="IPR000890">
    <property type="entry name" value="Aliphatic_acid_kin_short-chain"/>
</dbReference>
<dbReference type="KEGG" id="rhy:RD110_22860"/>
<comment type="subcellular location">
    <subcellularLocation>
        <location evidence="9">Cytoplasm</location>
    </subcellularLocation>
</comment>
<proteinExistence type="inferred from homology"/>
<reference evidence="11 12" key="1">
    <citation type="submission" date="2017-01" db="EMBL/GenBank/DDBJ databases">
        <authorList>
            <person name="Mah S.A."/>
            <person name="Swanson W.J."/>
            <person name="Moy G.W."/>
            <person name="Vacquier V.D."/>
        </authorList>
    </citation>
    <scope>NUCLEOTIDE SEQUENCE [LARGE SCALE GENOMIC DNA]</scope>
    <source>
        <strain evidence="11 12">DCY110</strain>
    </source>
</reference>
<dbReference type="InterPro" id="IPR023865">
    <property type="entry name" value="Aliphatic_acid_kinase_CS"/>
</dbReference>
<dbReference type="Proteomes" id="UP000186609">
    <property type="component" value="Chromosome"/>
</dbReference>
<dbReference type="UniPathway" id="UPA00340">
    <property type="reaction ID" value="UER00458"/>
</dbReference>
<evidence type="ECO:0000313" key="12">
    <source>
        <dbReference type="Proteomes" id="UP000186609"/>
    </source>
</evidence>
<dbReference type="PANTHER" id="PTHR21060">
    <property type="entry name" value="ACETATE KINASE"/>
    <property type="match status" value="1"/>
</dbReference>
<evidence type="ECO:0000256" key="3">
    <source>
        <dbReference type="ARBA" id="ARBA00022679"/>
    </source>
</evidence>
<evidence type="ECO:0000256" key="2">
    <source>
        <dbReference type="ARBA" id="ARBA00022490"/>
    </source>
</evidence>
<sequence length="407" mass="43126">MPARAKHGAIVVLNAGSSSVKFAAFACEPDAAEVAERLLHGEIDGTGASAKLVAWKDDGTPLSGEDLMAAEAKAGHDAHALGLLFGWLKRQLPDHRVRGVAHRVVHGGERFTRPVRVTPEVLAQLEALVPLAPLHQPHNLAAIRAIAQMAPALPQIACFDTAFHAGQDWVAQAYALPRHIRDAGVRRYGFHGLSYEYIAGALPARLGPQAEGRIVVAHLGNGASLCALRARRSVATTMGFTALDGLVMGTRCGSLDPGVVLYLAREMHLSPAGIEKLLYQESGLLGVSEISSDMRTLEDSADPRAAAAIDLFVHRIGRELGSLAAALGGIDALVFTAGIGEHSRTVRQRVCEGAAWLGLELDEAANQAHAARISTPGSRVSAWVIPTNEELMLARHAQALLAAKNNR</sequence>
<dbReference type="InterPro" id="IPR043129">
    <property type="entry name" value="ATPase_NBD"/>
</dbReference>
<gene>
    <name evidence="9" type="primary">ackA</name>
    <name evidence="11" type="ORF">RD110_22860</name>
</gene>
<dbReference type="SUPFAM" id="SSF53067">
    <property type="entry name" value="Actin-like ATPase domain"/>
    <property type="match status" value="2"/>
</dbReference>
<dbReference type="AlphaFoldDB" id="A0A1P8K114"/>
<evidence type="ECO:0000256" key="7">
    <source>
        <dbReference type="ARBA" id="ARBA00022840"/>
    </source>
</evidence>
<dbReference type="PRINTS" id="PR00471">
    <property type="entry name" value="ACETATEKNASE"/>
</dbReference>
<dbReference type="EC" id="2.7.2.1" evidence="9"/>
<comment type="similarity">
    <text evidence="1 9 10">Belongs to the acetokinase family.</text>
</comment>
<organism evidence="11 12">
    <name type="scientific">Rhodoferax koreensis</name>
    <dbReference type="NCBI Taxonomy" id="1842727"/>
    <lineage>
        <taxon>Bacteria</taxon>
        <taxon>Pseudomonadati</taxon>
        <taxon>Pseudomonadota</taxon>
        <taxon>Betaproteobacteria</taxon>
        <taxon>Burkholderiales</taxon>
        <taxon>Comamonadaceae</taxon>
        <taxon>Rhodoferax</taxon>
    </lineage>
</organism>
<keyword evidence="7 9" id="KW-0067">ATP-binding</keyword>
<evidence type="ECO:0000256" key="1">
    <source>
        <dbReference type="ARBA" id="ARBA00008748"/>
    </source>
</evidence>
<feature type="binding site" evidence="9">
    <location>
        <begin position="218"/>
        <end position="222"/>
    </location>
    <ligand>
        <name>ATP</name>
        <dbReference type="ChEBI" id="CHEBI:30616"/>
    </ligand>
</feature>
<dbReference type="PROSITE" id="PS01075">
    <property type="entry name" value="ACETATE_KINASE_1"/>
    <property type="match status" value="1"/>
</dbReference>
<evidence type="ECO:0000256" key="5">
    <source>
        <dbReference type="ARBA" id="ARBA00022741"/>
    </source>
</evidence>
<dbReference type="OrthoDB" id="9802453at2"/>
<dbReference type="InterPro" id="IPR004372">
    <property type="entry name" value="Ac/propionate_kinase"/>
</dbReference>
<evidence type="ECO:0000313" key="11">
    <source>
        <dbReference type="EMBL" id="APW39692.1"/>
    </source>
</evidence>
<evidence type="ECO:0000256" key="10">
    <source>
        <dbReference type="RuleBase" id="RU003835"/>
    </source>
</evidence>
<dbReference type="STRING" id="1842727.RD110_22860"/>
<feature type="site" description="Transition state stabilizer" evidence="9">
    <location>
        <position position="191"/>
    </location>
</feature>
<protein>
    <recommendedName>
        <fullName evidence="9">Acetate kinase</fullName>
        <ecNumber evidence="9">2.7.2.1</ecNumber>
    </recommendedName>
    <alternativeName>
        <fullName evidence="9">Acetokinase</fullName>
    </alternativeName>
</protein>
<comment type="subunit">
    <text evidence="9">Homodimer.</text>
</comment>
<evidence type="ECO:0000256" key="8">
    <source>
        <dbReference type="ARBA" id="ARBA00022842"/>
    </source>
</evidence>
<comment type="catalytic activity">
    <reaction evidence="9">
        <text>acetate + ATP = acetyl phosphate + ADP</text>
        <dbReference type="Rhea" id="RHEA:11352"/>
        <dbReference type="ChEBI" id="CHEBI:22191"/>
        <dbReference type="ChEBI" id="CHEBI:30089"/>
        <dbReference type="ChEBI" id="CHEBI:30616"/>
        <dbReference type="ChEBI" id="CHEBI:456216"/>
        <dbReference type="EC" id="2.7.2.1"/>
    </reaction>
</comment>
<dbReference type="HAMAP" id="MF_00020">
    <property type="entry name" value="Acetate_kinase"/>
    <property type="match status" value="1"/>
</dbReference>
<feature type="site" description="Transition state stabilizer" evidence="9">
    <location>
        <position position="251"/>
    </location>
</feature>